<evidence type="ECO:0000259" key="1">
    <source>
        <dbReference type="Pfam" id="PF12697"/>
    </source>
</evidence>
<feature type="domain" description="AB hydrolase-1" evidence="1">
    <location>
        <begin position="30"/>
        <end position="329"/>
    </location>
</feature>
<evidence type="ECO:0000313" key="2">
    <source>
        <dbReference type="EMBL" id="KAJ7755230.1"/>
    </source>
</evidence>
<organism evidence="2 3">
    <name type="scientific">Mycena metata</name>
    <dbReference type="NCBI Taxonomy" id="1033252"/>
    <lineage>
        <taxon>Eukaryota</taxon>
        <taxon>Fungi</taxon>
        <taxon>Dikarya</taxon>
        <taxon>Basidiomycota</taxon>
        <taxon>Agaricomycotina</taxon>
        <taxon>Agaricomycetes</taxon>
        <taxon>Agaricomycetidae</taxon>
        <taxon>Agaricales</taxon>
        <taxon>Marasmiineae</taxon>
        <taxon>Mycenaceae</taxon>
        <taxon>Mycena</taxon>
    </lineage>
</organism>
<proteinExistence type="predicted"/>
<gene>
    <name evidence="2" type="ORF">B0H16DRAFT_1541473</name>
</gene>
<dbReference type="EMBL" id="JARKIB010000050">
    <property type="protein sequence ID" value="KAJ7755230.1"/>
    <property type="molecule type" value="Genomic_DNA"/>
</dbReference>
<protein>
    <recommendedName>
        <fullName evidence="1">AB hydrolase-1 domain-containing protein</fullName>
    </recommendedName>
</protein>
<accession>A0AAD7J1T8</accession>
<evidence type="ECO:0000313" key="3">
    <source>
        <dbReference type="Proteomes" id="UP001215598"/>
    </source>
</evidence>
<dbReference type="Gene3D" id="3.40.50.1820">
    <property type="entry name" value="alpha/beta hydrolase"/>
    <property type="match status" value="1"/>
</dbReference>
<keyword evidence="3" id="KW-1185">Reference proteome</keyword>
<dbReference type="InterPro" id="IPR000073">
    <property type="entry name" value="AB_hydrolase_1"/>
</dbReference>
<dbReference type="SUPFAM" id="SSF53474">
    <property type="entry name" value="alpha/beta-Hydrolases"/>
    <property type="match status" value="1"/>
</dbReference>
<dbReference type="Pfam" id="PF12697">
    <property type="entry name" value="Abhydrolase_6"/>
    <property type="match status" value="1"/>
</dbReference>
<dbReference type="AlphaFoldDB" id="A0AAD7J1T8"/>
<sequence length="337" mass="37790">MPTVTIPNTSLQFFYTDTGAPAAEEYTTYIIVHGHSYHAAVFQRLSPLAKERDVRLICVNRREYPGSTPHTAQELRVYASGSHEERATLLREEGVNLAICAAEIIQKYALSSVTLVGWSLGNTFTMAVMASIMSLPVQTQLQMQASVKGVIIWDAPIEALGIPCPPDFYLPLYDPELTPEARGPAFSKWVQSYFNHPDLSSHDPTQLNYRTHDPSKRRTFEDLPPAQFQEMTDHSASDKCDTILTKPPFAPIISALVEQALFNPDIRSAWNHPGVSYVVCEATPWNIHFAEWNIRERVKESNGKTPISFTLLEGVNHFGMWDNPEKMLDVLIGCNKA</sequence>
<dbReference type="Proteomes" id="UP001215598">
    <property type="component" value="Unassembled WGS sequence"/>
</dbReference>
<dbReference type="InterPro" id="IPR029058">
    <property type="entry name" value="AB_hydrolase_fold"/>
</dbReference>
<reference evidence="2" key="1">
    <citation type="submission" date="2023-03" db="EMBL/GenBank/DDBJ databases">
        <title>Massive genome expansion in bonnet fungi (Mycena s.s.) driven by repeated elements and novel gene families across ecological guilds.</title>
        <authorList>
            <consortium name="Lawrence Berkeley National Laboratory"/>
            <person name="Harder C.B."/>
            <person name="Miyauchi S."/>
            <person name="Viragh M."/>
            <person name="Kuo A."/>
            <person name="Thoen E."/>
            <person name="Andreopoulos B."/>
            <person name="Lu D."/>
            <person name="Skrede I."/>
            <person name="Drula E."/>
            <person name="Henrissat B."/>
            <person name="Morin E."/>
            <person name="Kohler A."/>
            <person name="Barry K."/>
            <person name="LaButti K."/>
            <person name="Morin E."/>
            <person name="Salamov A."/>
            <person name="Lipzen A."/>
            <person name="Mereny Z."/>
            <person name="Hegedus B."/>
            <person name="Baldrian P."/>
            <person name="Stursova M."/>
            <person name="Weitz H."/>
            <person name="Taylor A."/>
            <person name="Grigoriev I.V."/>
            <person name="Nagy L.G."/>
            <person name="Martin F."/>
            <person name="Kauserud H."/>
        </authorList>
    </citation>
    <scope>NUCLEOTIDE SEQUENCE</scope>
    <source>
        <strain evidence="2">CBHHK182m</strain>
    </source>
</reference>
<name>A0AAD7J1T8_9AGAR</name>
<comment type="caution">
    <text evidence="2">The sequence shown here is derived from an EMBL/GenBank/DDBJ whole genome shotgun (WGS) entry which is preliminary data.</text>
</comment>